<name>A0A5D2D5K0_GOSDA</name>
<keyword evidence="9" id="KW-1185">Reference proteome</keyword>
<dbReference type="InterPro" id="IPR027356">
    <property type="entry name" value="NPH3_dom"/>
</dbReference>
<gene>
    <name evidence="8" type="ORF">ES288_D03G042800v1</name>
</gene>
<keyword evidence="5" id="KW-0732">Signal</keyword>
<dbReference type="PROSITE" id="PS50097">
    <property type="entry name" value="BTB"/>
    <property type="match status" value="1"/>
</dbReference>
<evidence type="ECO:0000256" key="4">
    <source>
        <dbReference type="SAM" id="MobiDB-lite"/>
    </source>
</evidence>
<reference evidence="8 9" key="1">
    <citation type="submission" date="2019-06" db="EMBL/GenBank/DDBJ databases">
        <title>WGS assembly of Gossypium darwinii.</title>
        <authorList>
            <person name="Chen Z.J."/>
            <person name="Sreedasyam A."/>
            <person name="Ando A."/>
            <person name="Song Q."/>
            <person name="De L."/>
            <person name="Hulse-Kemp A."/>
            <person name="Ding M."/>
            <person name="Ye W."/>
            <person name="Kirkbride R."/>
            <person name="Jenkins J."/>
            <person name="Plott C."/>
            <person name="Lovell J."/>
            <person name="Lin Y.-M."/>
            <person name="Vaughn R."/>
            <person name="Liu B."/>
            <person name="Li W."/>
            <person name="Simpson S."/>
            <person name="Scheffler B."/>
            <person name="Saski C."/>
            <person name="Grover C."/>
            <person name="Hu G."/>
            <person name="Conover J."/>
            <person name="Carlson J."/>
            <person name="Shu S."/>
            <person name="Boston L."/>
            <person name="Williams M."/>
            <person name="Peterson D."/>
            <person name="Mcgee K."/>
            <person name="Jones D."/>
            <person name="Wendel J."/>
            <person name="Stelly D."/>
            <person name="Grimwood J."/>
            <person name="Schmutz J."/>
        </authorList>
    </citation>
    <scope>NUCLEOTIDE SEQUENCE [LARGE SCALE GENOMIC DNA]</scope>
    <source>
        <strain evidence="8">1808015.09</strain>
    </source>
</reference>
<comment type="pathway">
    <text evidence="1">Protein modification; protein ubiquitination.</text>
</comment>
<evidence type="ECO:0000313" key="8">
    <source>
        <dbReference type="EMBL" id="TYG75583.1"/>
    </source>
</evidence>
<evidence type="ECO:0000313" key="9">
    <source>
        <dbReference type="Proteomes" id="UP000323506"/>
    </source>
</evidence>
<dbReference type="EMBL" id="CM017703">
    <property type="protein sequence ID" value="TYG75583.1"/>
    <property type="molecule type" value="Genomic_DNA"/>
</dbReference>
<dbReference type="PROSITE" id="PS51649">
    <property type="entry name" value="NPH3"/>
    <property type="match status" value="1"/>
</dbReference>
<feature type="chain" id="PRO_5022816049" description="NPH3 domain-containing protein" evidence="5">
    <location>
        <begin position="16"/>
        <end position="700"/>
    </location>
</feature>
<dbReference type="PANTHER" id="PTHR32370">
    <property type="entry name" value="OS12G0117600 PROTEIN"/>
    <property type="match status" value="1"/>
</dbReference>
<keyword evidence="2" id="KW-0833">Ubl conjugation pathway</keyword>
<dbReference type="GO" id="GO:0016567">
    <property type="term" value="P:protein ubiquitination"/>
    <property type="evidence" value="ECO:0007669"/>
    <property type="project" value="UniProtKB-UniPathway"/>
</dbReference>
<feature type="domain" description="BTB" evidence="6">
    <location>
        <begin position="104"/>
        <end position="173"/>
    </location>
</feature>
<dbReference type="Pfam" id="PF00651">
    <property type="entry name" value="BTB"/>
    <property type="match status" value="1"/>
</dbReference>
<evidence type="ECO:0000259" key="6">
    <source>
        <dbReference type="PROSITE" id="PS50097"/>
    </source>
</evidence>
<evidence type="ECO:0000256" key="1">
    <source>
        <dbReference type="ARBA" id="ARBA00004906"/>
    </source>
</evidence>
<dbReference type="InterPro" id="IPR000210">
    <property type="entry name" value="BTB/POZ_dom"/>
</dbReference>
<evidence type="ECO:0000256" key="2">
    <source>
        <dbReference type="ARBA" id="ARBA00022786"/>
    </source>
</evidence>
<sequence>MSLLATDLLLTFTQTAPYFCFMCSSSIYTVPSYSTSQLLPLQEEHITMKSLQLPHPQSPVGSDADGTDHQPYDQSIVVPNKLILAADSFERKELSWFATTQIPTDLAIQVQDVIFNVHKYPLVSKCGYIRQLELQPSISKFRHDLKLEKFPGGPDTFEMILQFCYGLPADLNPNNIAALRCASEYLEMTEEFEDGNLITKAEAFLTFVVLASWKDTITVLKSCETLSPWAENLQIVRRCCDSIAYKASRENSSTGEIVSEESWWLDDVATLRIDHFMRITTAIKAKGTKAEIIGKCIMHYAGKWLPDMDEGLEGLRGYGFGKSELQFSVLRRNEEESAGQNKEQRTIIESLVSMLPSQNGAVSCKFLLQMLKTAMVYSASPALITDLEKRIGLMLEDANANDLLIPNYKDEDQGLMLNSPEQRTMHNIDVVQRILDYFLMHEQQQQQKIGKTTVSKLLDNYLAEIARDPNLSITKFQALAESLPENARSCDDGLYRAIDIYLKTHPSLSEHDRRRLCKIMNCEKLSFDACMHAAQNDRLPLRIVVQVLFSEQAKMRMAMQGKESSIIADNSEQEEPRPSTNTEIKNLKSELENVKTKMAELQNDYSDLQQEYEKITSKHKNASPWILNWRKIKNSLHVVAESDDNGDGQQRQNKPGLDSALDAGDRCRKLIHSKHLMMQMLKQLKPSNSLNNIICLFFHL</sequence>
<feature type="region of interest" description="Disordered" evidence="4">
    <location>
        <begin position="562"/>
        <end position="582"/>
    </location>
</feature>
<proteinExistence type="inferred from homology"/>
<dbReference type="SUPFAM" id="SSF54695">
    <property type="entry name" value="POZ domain"/>
    <property type="match status" value="1"/>
</dbReference>
<dbReference type="SMART" id="SM00225">
    <property type="entry name" value="BTB"/>
    <property type="match status" value="1"/>
</dbReference>
<organism evidence="8 9">
    <name type="scientific">Gossypium darwinii</name>
    <name type="common">Darwin's cotton</name>
    <name type="synonym">Gossypium barbadense var. darwinii</name>
    <dbReference type="NCBI Taxonomy" id="34276"/>
    <lineage>
        <taxon>Eukaryota</taxon>
        <taxon>Viridiplantae</taxon>
        <taxon>Streptophyta</taxon>
        <taxon>Embryophyta</taxon>
        <taxon>Tracheophyta</taxon>
        <taxon>Spermatophyta</taxon>
        <taxon>Magnoliopsida</taxon>
        <taxon>eudicotyledons</taxon>
        <taxon>Gunneridae</taxon>
        <taxon>Pentapetalae</taxon>
        <taxon>rosids</taxon>
        <taxon>malvids</taxon>
        <taxon>Malvales</taxon>
        <taxon>Malvaceae</taxon>
        <taxon>Malvoideae</taxon>
        <taxon>Gossypium</taxon>
    </lineage>
</organism>
<dbReference type="Proteomes" id="UP000323506">
    <property type="component" value="Chromosome D03"/>
</dbReference>
<feature type="signal peptide" evidence="5">
    <location>
        <begin position="1"/>
        <end position="15"/>
    </location>
</feature>
<evidence type="ECO:0000256" key="5">
    <source>
        <dbReference type="SAM" id="SignalP"/>
    </source>
</evidence>
<evidence type="ECO:0008006" key="10">
    <source>
        <dbReference type="Google" id="ProtNLM"/>
    </source>
</evidence>
<dbReference type="InterPro" id="IPR011333">
    <property type="entry name" value="SKP1/BTB/POZ_sf"/>
</dbReference>
<dbReference type="UniPathway" id="UPA00143"/>
<comment type="similarity">
    <text evidence="3">Belongs to the NPH3 family.</text>
</comment>
<accession>A0A5D2D5K0</accession>
<protein>
    <recommendedName>
        <fullName evidence="10">NPH3 domain-containing protein</fullName>
    </recommendedName>
</protein>
<feature type="region of interest" description="Disordered" evidence="4">
    <location>
        <begin position="641"/>
        <end position="661"/>
    </location>
</feature>
<feature type="domain" description="NPH3" evidence="7">
    <location>
        <begin position="262"/>
        <end position="554"/>
    </location>
</feature>
<dbReference type="AlphaFoldDB" id="A0A5D2D5K0"/>
<dbReference type="InterPro" id="IPR043454">
    <property type="entry name" value="NPH3/RPT2-like"/>
</dbReference>
<evidence type="ECO:0000259" key="7">
    <source>
        <dbReference type="PROSITE" id="PS51649"/>
    </source>
</evidence>
<evidence type="ECO:0000256" key="3">
    <source>
        <dbReference type="PROSITE-ProRule" id="PRU00982"/>
    </source>
</evidence>
<dbReference type="Gene3D" id="3.30.710.10">
    <property type="entry name" value="Potassium Channel Kv1.1, Chain A"/>
    <property type="match status" value="1"/>
</dbReference>
<dbReference type="Pfam" id="PF03000">
    <property type="entry name" value="NPH3"/>
    <property type="match status" value="1"/>
</dbReference>